<dbReference type="EMBL" id="JAINUF010000004">
    <property type="protein sequence ID" value="KAJ8365702.1"/>
    <property type="molecule type" value="Genomic_DNA"/>
</dbReference>
<sequence>MSEGEKKGVGNEAVTRAQAHPLADRHTCSAASKLAEAPVGTGVQPSRAPLALPWPLLPFVMSSASSPLSLSSEFYFLARHAESTSSKRPSAGERGKREPGRSRAEAEANQPPPPPSAYLSAAQKKRGGLGREDSAAHEEQRVSVTHTALCRLPGSPARQEMSDIPPAGAPFPFVSGPGRKWK</sequence>
<proteinExistence type="predicted"/>
<protein>
    <submittedName>
        <fullName evidence="2">Uncharacterized protein</fullName>
    </submittedName>
</protein>
<feature type="region of interest" description="Disordered" evidence="1">
    <location>
        <begin position="1"/>
        <end position="29"/>
    </location>
</feature>
<dbReference type="Proteomes" id="UP001152622">
    <property type="component" value="Chromosome 4"/>
</dbReference>
<comment type="caution">
    <text evidence="2">The sequence shown here is derived from an EMBL/GenBank/DDBJ whole genome shotgun (WGS) entry which is preliminary data.</text>
</comment>
<keyword evidence="3" id="KW-1185">Reference proteome</keyword>
<feature type="region of interest" description="Disordered" evidence="1">
    <location>
        <begin position="81"/>
        <end position="182"/>
    </location>
</feature>
<accession>A0A9Q1J2J1</accession>
<feature type="compositionally biased region" description="Basic and acidic residues" evidence="1">
    <location>
        <begin position="90"/>
        <end position="106"/>
    </location>
</feature>
<organism evidence="2 3">
    <name type="scientific">Synaphobranchus kaupii</name>
    <name type="common">Kaup's arrowtooth eel</name>
    <dbReference type="NCBI Taxonomy" id="118154"/>
    <lineage>
        <taxon>Eukaryota</taxon>
        <taxon>Metazoa</taxon>
        <taxon>Chordata</taxon>
        <taxon>Craniata</taxon>
        <taxon>Vertebrata</taxon>
        <taxon>Euteleostomi</taxon>
        <taxon>Actinopterygii</taxon>
        <taxon>Neopterygii</taxon>
        <taxon>Teleostei</taxon>
        <taxon>Anguilliformes</taxon>
        <taxon>Synaphobranchidae</taxon>
        <taxon>Synaphobranchus</taxon>
    </lineage>
</organism>
<evidence type="ECO:0000313" key="2">
    <source>
        <dbReference type="EMBL" id="KAJ8365702.1"/>
    </source>
</evidence>
<reference evidence="2" key="1">
    <citation type="journal article" date="2023" name="Science">
        <title>Genome structures resolve the early diversification of teleost fishes.</title>
        <authorList>
            <person name="Parey E."/>
            <person name="Louis A."/>
            <person name="Montfort J."/>
            <person name="Bouchez O."/>
            <person name="Roques C."/>
            <person name="Iampietro C."/>
            <person name="Lluch J."/>
            <person name="Castinel A."/>
            <person name="Donnadieu C."/>
            <person name="Desvignes T."/>
            <person name="Floi Bucao C."/>
            <person name="Jouanno E."/>
            <person name="Wen M."/>
            <person name="Mejri S."/>
            <person name="Dirks R."/>
            <person name="Jansen H."/>
            <person name="Henkel C."/>
            <person name="Chen W.J."/>
            <person name="Zahm M."/>
            <person name="Cabau C."/>
            <person name="Klopp C."/>
            <person name="Thompson A.W."/>
            <person name="Robinson-Rechavi M."/>
            <person name="Braasch I."/>
            <person name="Lecointre G."/>
            <person name="Bobe J."/>
            <person name="Postlethwait J.H."/>
            <person name="Berthelot C."/>
            <person name="Roest Crollius H."/>
            <person name="Guiguen Y."/>
        </authorList>
    </citation>
    <scope>NUCLEOTIDE SEQUENCE</scope>
    <source>
        <strain evidence="2">WJC10195</strain>
    </source>
</reference>
<evidence type="ECO:0000313" key="3">
    <source>
        <dbReference type="Proteomes" id="UP001152622"/>
    </source>
</evidence>
<feature type="compositionally biased region" description="Basic and acidic residues" evidence="1">
    <location>
        <begin position="129"/>
        <end position="141"/>
    </location>
</feature>
<evidence type="ECO:0000256" key="1">
    <source>
        <dbReference type="SAM" id="MobiDB-lite"/>
    </source>
</evidence>
<gene>
    <name evidence="2" type="ORF">SKAU_G00145330</name>
</gene>
<dbReference type="AlphaFoldDB" id="A0A9Q1J2J1"/>
<name>A0A9Q1J2J1_SYNKA</name>